<dbReference type="OrthoDB" id="76224at2759"/>
<evidence type="ECO:0000313" key="3">
    <source>
        <dbReference type="Proteomes" id="UP000027920"/>
    </source>
</evidence>
<dbReference type="Proteomes" id="UP000027920">
    <property type="component" value="Unassembled WGS sequence"/>
</dbReference>
<accession>A0A072PTK2</accession>
<feature type="compositionally biased region" description="Acidic residues" evidence="1">
    <location>
        <begin position="72"/>
        <end position="92"/>
    </location>
</feature>
<dbReference type="InterPro" id="IPR053263">
    <property type="entry name" value="Euk_RPA34_RNAP_subunit"/>
</dbReference>
<dbReference type="Gene3D" id="6.20.250.70">
    <property type="match status" value="1"/>
</dbReference>
<feature type="compositionally biased region" description="Low complexity" evidence="1">
    <location>
        <begin position="1"/>
        <end position="12"/>
    </location>
</feature>
<sequence length="377" mass="41238">MAKSKQPSKPSPLSREKVYDSSDSGHNEDSETRPISSSKLKKLPLREADRRKSAENSPAANRLSPRAASDTTSEDEGQSTESEEDDEEDGSETESQGQEPSSESSKRKSPAETSEQPSRKKSKAAPVATSTIHIPPKAFQAPRGHEPLILSASDFASESASLFENLQGKQIWHISAPDTVNIGAIKELDIQAALSGQAILSKDGINYNMQPSFASNDVLLLPQGSDSTYEQSEMRISRSFHLRQMSSKPKLKHQTKDQAETPLTFTAVEEGKESIPRKQPGGLKMRYTPFGATPAARNDNDEDDIEMNTEIGTATFKVPDDVVGERSGGKQATNDDADSMHRGGKRDKRSQEKDRVTGSGEKKKKKKRRLVDEEGAL</sequence>
<organism evidence="2 3">
    <name type="scientific">Exophiala aquamarina CBS 119918</name>
    <dbReference type="NCBI Taxonomy" id="1182545"/>
    <lineage>
        <taxon>Eukaryota</taxon>
        <taxon>Fungi</taxon>
        <taxon>Dikarya</taxon>
        <taxon>Ascomycota</taxon>
        <taxon>Pezizomycotina</taxon>
        <taxon>Eurotiomycetes</taxon>
        <taxon>Chaetothyriomycetidae</taxon>
        <taxon>Chaetothyriales</taxon>
        <taxon>Herpotrichiellaceae</taxon>
        <taxon>Exophiala</taxon>
    </lineage>
</organism>
<feature type="region of interest" description="Disordered" evidence="1">
    <location>
        <begin position="1"/>
        <end position="140"/>
    </location>
</feature>
<dbReference type="InterPro" id="IPR013240">
    <property type="entry name" value="DNA-dir_RNA_pol1_su_RPA34"/>
</dbReference>
<dbReference type="PANTHER" id="PTHR28155:SF1">
    <property type="entry name" value="DNA-DIRECTED RNA POLYMERASE I SUBUNIT RPA34.5-DOMAIN-CONTAINING PROTEIN"/>
    <property type="match status" value="1"/>
</dbReference>
<comment type="caution">
    <text evidence="2">The sequence shown here is derived from an EMBL/GenBank/DDBJ whole genome shotgun (WGS) entry which is preliminary data.</text>
</comment>
<feature type="compositionally biased region" description="Basic and acidic residues" evidence="1">
    <location>
        <begin position="318"/>
        <end position="328"/>
    </location>
</feature>
<reference evidence="2 3" key="1">
    <citation type="submission" date="2013-03" db="EMBL/GenBank/DDBJ databases">
        <title>The Genome Sequence of Exophiala aquamarina CBS 119918.</title>
        <authorList>
            <consortium name="The Broad Institute Genomics Platform"/>
            <person name="Cuomo C."/>
            <person name="de Hoog S."/>
            <person name="Gorbushina A."/>
            <person name="Walker B."/>
            <person name="Young S.K."/>
            <person name="Zeng Q."/>
            <person name="Gargeya S."/>
            <person name="Fitzgerald M."/>
            <person name="Haas B."/>
            <person name="Abouelleil A."/>
            <person name="Allen A.W."/>
            <person name="Alvarado L."/>
            <person name="Arachchi H.M."/>
            <person name="Berlin A.M."/>
            <person name="Chapman S.B."/>
            <person name="Gainer-Dewar J."/>
            <person name="Goldberg J."/>
            <person name="Griggs A."/>
            <person name="Gujja S."/>
            <person name="Hansen M."/>
            <person name="Howarth C."/>
            <person name="Imamovic A."/>
            <person name="Ireland A."/>
            <person name="Larimer J."/>
            <person name="McCowan C."/>
            <person name="Murphy C."/>
            <person name="Pearson M."/>
            <person name="Poon T.W."/>
            <person name="Priest M."/>
            <person name="Roberts A."/>
            <person name="Saif S."/>
            <person name="Shea T."/>
            <person name="Sisk P."/>
            <person name="Sykes S."/>
            <person name="Wortman J."/>
            <person name="Nusbaum C."/>
            <person name="Birren B."/>
        </authorList>
    </citation>
    <scope>NUCLEOTIDE SEQUENCE [LARGE SCALE GENOMIC DNA]</scope>
    <source>
        <strain evidence="2 3">CBS 119918</strain>
    </source>
</reference>
<dbReference type="RefSeq" id="XP_013265263.1">
    <property type="nucleotide sequence ID" value="XM_013409809.1"/>
</dbReference>
<evidence type="ECO:0000313" key="2">
    <source>
        <dbReference type="EMBL" id="KEF62673.1"/>
    </source>
</evidence>
<proteinExistence type="predicted"/>
<evidence type="ECO:0000256" key="1">
    <source>
        <dbReference type="SAM" id="MobiDB-lite"/>
    </source>
</evidence>
<dbReference type="PANTHER" id="PTHR28155">
    <property type="entry name" value="ACR243WP"/>
    <property type="match status" value="1"/>
</dbReference>
<feature type="region of interest" description="Disordered" evidence="1">
    <location>
        <begin position="290"/>
        <end position="377"/>
    </location>
</feature>
<dbReference type="GO" id="GO:0006360">
    <property type="term" value="P:transcription by RNA polymerase I"/>
    <property type="evidence" value="ECO:0007669"/>
    <property type="project" value="InterPro"/>
</dbReference>
<evidence type="ECO:0008006" key="4">
    <source>
        <dbReference type="Google" id="ProtNLM"/>
    </source>
</evidence>
<dbReference type="Pfam" id="PF08208">
    <property type="entry name" value="RNA_polI_A34"/>
    <property type="match status" value="1"/>
</dbReference>
<gene>
    <name evidence="2" type="ORF">A1O9_00646</name>
</gene>
<dbReference type="GeneID" id="25275597"/>
<dbReference type="VEuPathDB" id="FungiDB:A1O9_00646"/>
<keyword evidence="3" id="KW-1185">Reference proteome</keyword>
<feature type="compositionally biased region" description="Low complexity" evidence="1">
    <location>
        <begin position="93"/>
        <end position="103"/>
    </location>
</feature>
<protein>
    <recommendedName>
        <fullName evidence="4">DNA-directed RNA polymerase I subunit RPA34</fullName>
    </recommendedName>
</protein>
<feature type="compositionally biased region" description="Basic and acidic residues" evidence="1">
    <location>
        <begin position="44"/>
        <end position="54"/>
    </location>
</feature>
<dbReference type="HOGENOM" id="CLU_068907_0_0_1"/>
<dbReference type="AlphaFoldDB" id="A0A072PTK2"/>
<name>A0A072PTK2_9EURO</name>
<feature type="compositionally biased region" description="Basic and acidic residues" evidence="1">
    <location>
        <begin position="14"/>
        <end position="32"/>
    </location>
</feature>
<dbReference type="EMBL" id="AMGV01000001">
    <property type="protein sequence ID" value="KEF62673.1"/>
    <property type="molecule type" value="Genomic_DNA"/>
</dbReference>